<evidence type="ECO:0000256" key="5">
    <source>
        <dbReference type="ARBA" id="ARBA00022989"/>
    </source>
</evidence>
<dbReference type="Proteomes" id="UP000281468">
    <property type="component" value="Unassembled WGS sequence"/>
</dbReference>
<dbReference type="PANTHER" id="PTHR43341:SF1">
    <property type="entry name" value="GENERAL AMINO-ACID PERMEASE GAP1"/>
    <property type="match status" value="1"/>
</dbReference>
<dbReference type="Gene3D" id="1.20.1740.10">
    <property type="entry name" value="Amino acid/polyamine transporter I"/>
    <property type="match status" value="1"/>
</dbReference>
<keyword evidence="5 8" id="KW-1133">Transmembrane helix</keyword>
<keyword evidence="4" id="KW-0029">Amino-acid transport</keyword>
<gene>
    <name evidence="10" type="ORF">D0862_06507</name>
</gene>
<feature type="transmembrane region" description="Helical" evidence="8">
    <location>
        <begin position="252"/>
        <end position="278"/>
    </location>
</feature>
<feature type="transmembrane region" description="Helical" evidence="8">
    <location>
        <begin position="432"/>
        <end position="450"/>
    </location>
</feature>
<dbReference type="Pfam" id="PF00324">
    <property type="entry name" value="AA_permease"/>
    <property type="match status" value="1"/>
</dbReference>
<keyword evidence="6 8" id="KW-0472">Membrane</keyword>
<dbReference type="InterPro" id="IPR050524">
    <property type="entry name" value="APC_YAT"/>
</dbReference>
<proteinExistence type="predicted"/>
<feature type="transmembrane region" description="Helical" evidence="8">
    <location>
        <begin position="537"/>
        <end position="559"/>
    </location>
</feature>
<reference evidence="10 11" key="1">
    <citation type="journal article" date="2018" name="BMC Genomics">
        <title>Genomic evidence for intraspecific hybridization in a clonal and extremely halotolerant yeast.</title>
        <authorList>
            <person name="Gostincar C."/>
            <person name="Stajich J.E."/>
            <person name="Zupancic J."/>
            <person name="Zalar P."/>
            <person name="Gunde-Cimerman N."/>
        </authorList>
    </citation>
    <scope>NUCLEOTIDE SEQUENCE [LARGE SCALE GENOMIC DNA]</scope>
    <source>
        <strain evidence="10 11">EXF-171</strain>
    </source>
</reference>
<evidence type="ECO:0000259" key="9">
    <source>
        <dbReference type="Pfam" id="PF00324"/>
    </source>
</evidence>
<accession>A0A3M7GJ75</accession>
<comment type="caution">
    <text evidence="10">The sequence shown here is derived from an EMBL/GenBank/DDBJ whole genome shotgun (WGS) entry which is preliminary data.</text>
</comment>
<feature type="transmembrane region" description="Helical" evidence="8">
    <location>
        <begin position="457"/>
        <end position="478"/>
    </location>
</feature>
<evidence type="ECO:0000313" key="10">
    <source>
        <dbReference type="EMBL" id="RMZ01053.1"/>
    </source>
</evidence>
<dbReference type="GO" id="GO:0016020">
    <property type="term" value="C:membrane"/>
    <property type="evidence" value="ECO:0007669"/>
    <property type="project" value="UniProtKB-SubCell"/>
</dbReference>
<feature type="transmembrane region" description="Helical" evidence="8">
    <location>
        <begin position="108"/>
        <end position="125"/>
    </location>
</feature>
<dbReference type="PANTHER" id="PTHR43341">
    <property type="entry name" value="AMINO ACID PERMEASE"/>
    <property type="match status" value="1"/>
</dbReference>
<feature type="domain" description="Amino acid permease/ SLC12A" evidence="9">
    <location>
        <begin position="108"/>
        <end position="564"/>
    </location>
</feature>
<comment type="subcellular location">
    <subcellularLocation>
        <location evidence="1">Membrane</location>
        <topology evidence="1">Multi-pass membrane protein</topology>
    </subcellularLocation>
</comment>
<feature type="transmembrane region" description="Helical" evidence="8">
    <location>
        <begin position="329"/>
        <end position="347"/>
    </location>
</feature>
<evidence type="ECO:0000256" key="8">
    <source>
        <dbReference type="SAM" id="Phobius"/>
    </source>
</evidence>
<feature type="transmembrane region" description="Helical" evidence="8">
    <location>
        <begin position="218"/>
        <end position="240"/>
    </location>
</feature>
<feature type="region of interest" description="Disordered" evidence="7">
    <location>
        <begin position="21"/>
        <end position="42"/>
    </location>
</feature>
<dbReference type="FunFam" id="1.20.1740.10:FF:000001">
    <property type="entry name" value="Amino acid permease"/>
    <property type="match status" value="1"/>
</dbReference>
<sequence length="612" mass="66882">MRTLSAVNRYFESAARESSIGQGLQAVATGPNSSTGPAGKIDNMRTSVTPDCIAMSCATYELDSVVKDDKAADIERQPSGPKDGTVTEVIGSGVDNAGYHRRLSKRQIMMMTFGAGIGTGLWVGTGNALKYAGPAGTAVAYTIVAYVVWLQYTAIGEMTAYRPVHGGFIRQEAEYVDRAFGFATGINFWFEWVMIIPAEITAAVSVLQFWPATQAVPLAAYITMFLAVMVIGNVFNVRIYGHIEYVMSFVKILAVIAMIFFLFIMASGGVAATGGPLVFHYWKHPGAFNNGMKGVAKAFTQAGFSFGGGEHIAVIAGEAKEPRKTVKSTIYPIFWRMFSFFVLNIWLVGMCVPYDDEDLVSASGTLGSPFVIAALRARESWLAHTLNGFIFLSVISCGITSFYVASRSLTALADLKLVHPLFGAKDKAGRPWISLLICGALGGGLCYLNCNKTAIQVYNWFSSLVGIAGFINWGAIFITQIRFRAALKAQGISPDTLPFKAPLAPWAHWFGLVIIIFILACEFYISVSPIGEPGTAVTFFANYLGMPLFLFDFVAYKLWFRTKLVKPSEVDFSEAKMFDEEDRLAREMMDDEALQKENSLGLWQKANNLVFG</sequence>
<evidence type="ECO:0000256" key="2">
    <source>
        <dbReference type="ARBA" id="ARBA00022448"/>
    </source>
</evidence>
<keyword evidence="2" id="KW-0813">Transport</keyword>
<protein>
    <recommendedName>
        <fullName evidence="9">Amino acid permease/ SLC12A domain-containing protein</fullName>
    </recommendedName>
</protein>
<dbReference type="GO" id="GO:0015171">
    <property type="term" value="F:amino acid transmembrane transporter activity"/>
    <property type="evidence" value="ECO:0007669"/>
    <property type="project" value="TreeGrafter"/>
</dbReference>
<dbReference type="EMBL" id="QWIQ01000188">
    <property type="protein sequence ID" value="RMZ01053.1"/>
    <property type="molecule type" value="Genomic_DNA"/>
</dbReference>
<evidence type="ECO:0000313" key="11">
    <source>
        <dbReference type="Proteomes" id="UP000281468"/>
    </source>
</evidence>
<keyword evidence="3 8" id="KW-0812">Transmembrane</keyword>
<evidence type="ECO:0000256" key="3">
    <source>
        <dbReference type="ARBA" id="ARBA00022692"/>
    </source>
</evidence>
<dbReference type="AlphaFoldDB" id="A0A3M7GJ75"/>
<feature type="transmembrane region" description="Helical" evidence="8">
    <location>
        <begin position="389"/>
        <end position="412"/>
    </location>
</feature>
<feature type="transmembrane region" description="Helical" evidence="8">
    <location>
        <begin position="188"/>
        <end position="212"/>
    </location>
</feature>
<evidence type="ECO:0000256" key="4">
    <source>
        <dbReference type="ARBA" id="ARBA00022970"/>
    </source>
</evidence>
<feature type="transmembrane region" description="Helical" evidence="8">
    <location>
        <begin position="131"/>
        <end position="152"/>
    </location>
</feature>
<evidence type="ECO:0000256" key="6">
    <source>
        <dbReference type="ARBA" id="ARBA00023136"/>
    </source>
</evidence>
<feature type="transmembrane region" description="Helical" evidence="8">
    <location>
        <begin position="506"/>
        <end position="525"/>
    </location>
</feature>
<evidence type="ECO:0000256" key="7">
    <source>
        <dbReference type="SAM" id="MobiDB-lite"/>
    </source>
</evidence>
<organism evidence="10 11">
    <name type="scientific">Hortaea werneckii</name>
    <name type="common">Black yeast</name>
    <name type="synonym">Cladosporium werneckii</name>
    <dbReference type="NCBI Taxonomy" id="91943"/>
    <lineage>
        <taxon>Eukaryota</taxon>
        <taxon>Fungi</taxon>
        <taxon>Dikarya</taxon>
        <taxon>Ascomycota</taxon>
        <taxon>Pezizomycotina</taxon>
        <taxon>Dothideomycetes</taxon>
        <taxon>Dothideomycetidae</taxon>
        <taxon>Mycosphaerellales</taxon>
        <taxon>Teratosphaeriaceae</taxon>
        <taxon>Hortaea</taxon>
    </lineage>
</organism>
<dbReference type="InterPro" id="IPR004841">
    <property type="entry name" value="AA-permease/SLC12A_dom"/>
</dbReference>
<name>A0A3M7GJ75_HORWE</name>
<dbReference type="VEuPathDB" id="FungiDB:BTJ68_12535"/>
<evidence type="ECO:0000256" key="1">
    <source>
        <dbReference type="ARBA" id="ARBA00004141"/>
    </source>
</evidence>